<name>A0A4Z1NPZ9_9PEZI</name>
<dbReference type="Pfam" id="PF20237">
    <property type="entry name" value="DUF6594"/>
    <property type="match status" value="1"/>
</dbReference>
<feature type="transmembrane region" description="Helical" evidence="1">
    <location>
        <begin position="238"/>
        <end position="257"/>
    </location>
</feature>
<dbReference type="InterPro" id="IPR046529">
    <property type="entry name" value="DUF6594"/>
</dbReference>
<protein>
    <recommendedName>
        <fullName evidence="2">DUF6594 domain-containing protein</fullName>
    </recommendedName>
</protein>
<reference evidence="3 4" key="1">
    <citation type="submission" date="2019-04" db="EMBL/GenBank/DDBJ databases">
        <title>High contiguity whole genome sequence and gene annotation resource for two Venturia nashicola isolates.</title>
        <authorList>
            <person name="Prokchorchik M."/>
            <person name="Won K."/>
            <person name="Lee Y."/>
            <person name="Choi E.D."/>
            <person name="Segonzac C."/>
            <person name="Sohn K.H."/>
        </authorList>
    </citation>
    <scope>NUCLEOTIDE SEQUENCE [LARGE SCALE GENOMIC DNA]</scope>
    <source>
        <strain evidence="3 4">PRI2</strain>
    </source>
</reference>
<feature type="transmembrane region" description="Helical" evidence="1">
    <location>
        <begin position="263"/>
        <end position="280"/>
    </location>
</feature>
<feature type="transmembrane region" description="Helical" evidence="1">
    <location>
        <begin position="211"/>
        <end position="231"/>
    </location>
</feature>
<comment type="caution">
    <text evidence="3">The sequence shown here is derived from an EMBL/GenBank/DDBJ whole genome shotgun (WGS) entry which is preliminary data.</text>
</comment>
<dbReference type="Proteomes" id="UP000298493">
    <property type="component" value="Unassembled WGS sequence"/>
</dbReference>
<accession>A0A4Z1NPZ9</accession>
<evidence type="ECO:0000313" key="4">
    <source>
        <dbReference type="Proteomes" id="UP000298493"/>
    </source>
</evidence>
<keyword evidence="1" id="KW-1133">Transmembrane helix</keyword>
<dbReference type="AlphaFoldDB" id="A0A4Z1NPZ9"/>
<dbReference type="PANTHER" id="PTHR34502:SF5">
    <property type="entry name" value="DUF6594 DOMAIN-CONTAINING PROTEIN"/>
    <property type="match status" value="1"/>
</dbReference>
<dbReference type="PANTHER" id="PTHR34502">
    <property type="entry name" value="DUF6594 DOMAIN-CONTAINING PROTEIN-RELATED"/>
    <property type="match status" value="1"/>
</dbReference>
<keyword evidence="4" id="KW-1185">Reference proteome</keyword>
<organism evidence="3 4">
    <name type="scientific">Venturia nashicola</name>
    <dbReference type="NCBI Taxonomy" id="86259"/>
    <lineage>
        <taxon>Eukaryota</taxon>
        <taxon>Fungi</taxon>
        <taxon>Dikarya</taxon>
        <taxon>Ascomycota</taxon>
        <taxon>Pezizomycotina</taxon>
        <taxon>Dothideomycetes</taxon>
        <taxon>Pleosporomycetidae</taxon>
        <taxon>Venturiales</taxon>
        <taxon>Venturiaceae</taxon>
        <taxon>Venturia</taxon>
    </lineage>
</organism>
<evidence type="ECO:0000259" key="2">
    <source>
        <dbReference type="Pfam" id="PF20237"/>
    </source>
</evidence>
<keyword evidence="1" id="KW-0472">Membrane</keyword>
<gene>
    <name evidence="3" type="ORF">E6O75_ATG10505</name>
</gene>
<evidence type="ECO:0000256" key="1">
    <source>
        <dbReference type="SAM" id="Phobius"/>
    </source>
</evidence>
<dbReference type="STRING" id="86259.A0A4Z1NPZ9"/>
<keyword evidence="1" id="KW-0812">Transmembrane</keyword>
<feature type="domain" description="DUF6594" evidence="2">
    <location>
        <begin position="18"/>
        <end position="274"/>
    </location>
</feature>
<sequence>MENTLPICEDGLYRAPGYPELAFLISTDMDFSIYRKFDELSARNLLKMQADLTAIEEELRLLDNAKTRDLHIMDVARKESLSSRLQILLNNYQKALLRQNQIHELGTPSQDMAGRLDFWIRNAAMRMHVGRMKRYDFQPSHPMPGSGPENPSHFWRTRDYVCLKSRPIPDTWIERFTRKRLGRWFRDDRPIPAHFDGYYFSRSKFERVKDWMAFPLGLVFLIAPATLFFFICSPSTRLAVLLAFITGLALVAQIFLGTTRHETLATALGYTGVLGLLISVKTNQCPVSA</sequence>
<evidence type="ECO:0000313" key="3">
    <source>
        <dbReference type="EMBL" id="TID17860.1"/>
    </source>
</evidence>
<dbReference type="EMBL" id="SNSC02000015">
    <property type="protein sequence ID" value="TID17860.1"/>
    <property type="molecule type" value="Genomic_DNA"/>
</dbReference>
<proteinExistence type="predicted"/>